<evidence type="ECO:0000313" key="9">
    <source>
        <dbReference type="EMBL" id="KAJ0407140.1"/>
    </source>
</evidence>
<dbReference type="Gene3D" id="1.10.10.60">
    <property type="entry name" value="Homeodomain-like"/>
    <property type="match status" value="2"/>
</dbReference>
<keyword evidence="4" id="KW-0539">Nucleus</keyword>
<keyword evidence="2" id="KW-0238">DNA-binding</keyword>
<sequence>MATATPVQIKMERGVWSKEEHDRFLEALQRFPNGPWKAVAEHVGSRSVRQVQTHAQKYHEKVARRLRGLRKDRKRIQRPEHRIDDEMLEICQVLKRDRVPLSPRSESGESSQPPSPQLRPASLPAAIRATSALARVSVSSTAAVDEIMAVKEESDSYFISEPDHEPLGHRSDVPSFDECLDFLIEVLSSTEFSSHRVEGLHQLSEEEADCPILEQSQVGITLGNSSGSMTLQRGVWSKEEHDRFLEALQRFPHGPWKAVAEHVGSRSVRQVQTHAQKYHEKVARRLRGLRKDRKQVQQPEHRIDDEMLEICEVLKRDHGTLNSSKEPK</sequence>
<dbReference type="InterPro" id="IPR009057">
    <property type="entry name" value="Homeodomain-like_sf"/>
</dbReference>
<dbReference type="InterPro" id="IPR017930">
    <property type="entry name" value="Myb_dom"/>
</dbReference>
<dbReference type="InterPro" id="IPR017884">
    <property type="entry name" value="SANT_dom"/>
</dbReference>
<keyword evidence="1" id="KW-0805">Transcription regulation</keyword>
<feature type="domain" description="Myb-like" evidence="6">
    <location>
        <begin position="8"/>
        <end position="59"/>
    </location>
</feature>
<keyword evidence="10" id="KW-1185">Reference proteome</keyword>
<organism evidence="9 10">
    <name type="scientific">Pythium insidiosum</name>
    <name type="common">Pythiosis disease agent</name>
    <dbReference type="NCBI Taxonomy" id="114742"/>
    <lineage>
        <taxon>Eukaryota</taxon>
        <taxon>Sar</taxon>
        <taxon>Stramenopiles</taxon>
        <taxon>Oomycota</taxon>
        <taxon>Peronosporomycetes</taxon>
        <taxon>Pythiales</taxon>
        <taxon>Pythiaceae</taxon>
        <taxon>Pythium</taxon>
    </lineage>
</organism>
<dbReference type="AlphaFoldDB" id="A0AAD5MGN7"/>
<reference evidence="9" key="1">
    <citation type="submission" date="2021-12" db="EMBL/GenBank/DDBJ databases">
        <title>Prjna785345.</title>
        <authorList>
            <person name="Rujirawat T."/>
            <person name="Krajaejun T."/>
        </authorList>
    </citation>
    <scope>NUCLEOTIDE SEQUENCE</scope>
    <source>
        <strain evidence="9">Pi057C3</strain>
    </source>
</reference>
<dbReference type="Pfam" id="PF00249">
    <property type="entry name" value="Myb_DNA-binding"/>
    <property type="match status" value="2"/>
</dbReference>
<evidence type="ECO:0000256" key="2">
    <source>
        <dbReference type="ARBA" id="ARBA00023125"/>
    </source>
</evidence>
<dbReference type="CDD" id="cd00167">
    <property type="entry name" value="SANT"/>
    <property type="match status" value="2"/>
</dbReference>
<dbReference type="NCBIfam" id="TIGR01557">
    <property type="entry name" value="myb_SHAQKYF"/>
    <property type="match status" value="2"/>
</dbReference>
<dbReference type="EMBL" id="JAKCXM010000024">
    <property type="protein sequence ID" value="KAJ0407140.1"/>
    <property type="molecule type" value="Genomic_DNA"/>
</dbReference>
<name>A0AAD5MGN7_PYTIN</name>
<evidence type="ECO:0008006" key="11">
    <source>
        <dbReference type="Google" id="ProtNLM"/>
    </source>
</evidence>
<feature type="domain" description="HTH myb-type" evidence="8">
    <location>
        <begin position="13"/>
        <end position="63"/>
    </location>
</feature>
<proteinExistence type="predicted"/>
<feature type="domain" description="Myb-like" evidence="6">
    <location>
        <begin position="228"/>
        <end position="279"/>
    </location>
</feature>
<evidence type="ECO:0000256" key="4">
    <source>
        <dbReference type="ARBA" id="ARBA00023242"/>
    </source>
</evidence>
<protein>
    <recommendedName>
        <fullName evidence="11">Myb-like DNA-binding protein</fullName>
    </recommendedName>
</protein>
<evidence type="ECO:0000259" key="8">
    <source>
        <dbReference type="PROSITE" id="PS51294"/>
    </source>
</evidence>
<dbReference type="PANTHER" id="PTHR12802:SF155">
    <property type="entry name" value="DEUBIQUITINASE MYSM1"/>
    <property type="match status" value="1"/>
</dbReference>
<dbReference type="InterPro" id="IPR001005">
    <property type="entry name" value="SANT/Myb"/>
</dbReference>
<dbReference type="PROSITE" id="PS50090">
    <property type="entry name" value="MYB_LIKE"/>
    <property type="match status" value="2"/>
</dbReference>
<dbReference type="Proteomes" id="UP001209570">
    <property type="component" value="Unassembled WGS sequence"/>
</dbReference>
<dbReference type="PANTHER" id="PTHR12802">
    <property type="entry name" value="SWI/SNF COMPLEX-RELATED"/>
    <property type="match status" value="1"/>
</dbReference>
<dbReference type="SUPFAM" id="SSF46689">
    <property type="entry name" value="Homeodomain-like"/>
    <property type="match status" value="2"/>
</dbReference>
<evidence type="ECO:0000259" key="6">
    <source>
        <dbReference type="PROSITE" id="PS50090"/>
    </source>
</evidence>
<comment type="caution">
    <text evidence="9">The sequence shown here is derived from an EMBL/GenBank/DDBJ whole genome shotgun (WGS) entry which is preliminary data.</text>
</comment>
<dbReference type="SMART" id="SM00717">
    <property type="entry name" value="SANT"/>
    <property type="match status" value="2"/>
</dbReference>
<dbReference type="PROSITE" id="PS51293">
    <property type="entry name" value="SANT"/>
    <property type="match status" value="2"/>
</dbReference>
<dbReference type="GO" id="GO:0003677">
    <property type="term" value="F:DNA binding"/>
    <property type="evidence" value="ECO:0007669"/>
    <property type="project" value="UniProtKB-KW"/>
</dbReference>
<dbReference type="InterPro" id="IPR006447">
    <property type="entry name" value="Myb_dom_plants"/>
</dbReference>
<evidence type="ECO:0000259" key="7">
    <source>
        <dbReference type="PROSITE" id="PS51293"/>
    </source>
</evidence>
<feature type="domain" description="HTH myb-type" evidence="8">
    <location>
        <begin position="228"/>
        <end position="283"/>
    </location>
</feature>
<dbReference type="PROSITE" id="PS51294">
    <property type="entry name" value="HTH_MYB"/>
    <property type="match status" value="2"/>
</dbReference>
<gene>
    <name evidence="9" type="ORF">P43SY_001098</name>
</gene>
<feature type="region of interest" description="Disordered" evidence="5">
    <location>
        <begin position="99"/>
        <end position="120"/>
    </location>
</feature>
<accession>A0AAD5MGN7</accession>
<feature type="domain" description="SANT" evidence="7">
    <location>
        <begin position="231"/>
        <end position="283"/>
    </location>
</feature>
<feature type="compositionally biased region" description="Low complexity" evidence="5">
    <location>
        <begin position="100"/>
        <end position="112"/>
    </location>
</feature>
<evidence type="ECO:0000256" key="1">
    <source>
        <dbReference type="ARBA" id="ARBA00023015"/>
    </source>
</evidence>
<evidence type="ECO:0000256" key="3">
    <source>
        <dbReference type="ARBA" id="ARBA00023163"/>
    </source>
</evidence>
<evidence type="ECO:0000313" key="10">
    <source>
        <dbReference type="Proteomes" id="UP001209570"/>
    </source>
</evidence>
<evidence type="ECO:0000256" key="5">
    <source>
        <dbReference type="SAM" id="MobiDB-lite"/>
    </source>
</evidence>
<keyword evidence="3" id="KW-0804">Transcription</keyword>
<feature type="domain" description="SANT" evidence="7">
    <location>
        <begin position="15"/>
        <end position="63"/>
    </location>
</feature>